<keyword evidence="6 10" id="KW-0862">Zinc</keyword>
<dbReference type="InterPro" id="IPR001915">
    <property type="entry name" value="Peptidase_M48"/>
</dbReference>
<dbReference type="Gene3D" id="3.30.2010.10">
    <property type="entry name" value="Metalloproteases ('zincins'), catalytic domain"/>
    <property type="match status" value="1"/>
</dbReference>
<dbReference type="Proteomes" id="UP001139516">
    <property type="component" value="Unassembled WGS sequence"/>
</dbReference>
<dbReference type="GO" id="GO:0004222">
    <property type="term" value="F:metalloendopeptidase activity"/>
    <property type="evidence" value="ECO:0007669"/>
    <property type="project" value="InterPro"/>
</dbReference>
<protein>
    <submittedName>
        <fullName evidence="14">M48 family metalloprotease</fullName>
        <ecNumber evidence="14">3.4.24.-</ecNumber>
    </submittedName>
</protein>
<evidence type="ECO:0000313" key="14">
    <source>
        <dbReference type="EMBL" id="MCK8785764.1"/>
    </source>
</evidence>
<comment type="cofactor">
    <cofactor evidence="10">
        <name>Zn(2+)</name>
        <dbReference type="ChEBI" id="CHEBI:29105"/>
    </cofactor>
    <text evidence="10">Binds 1 zinc ion per subunit.</text>
</comment>
<keyword evidence="3 12" id="KW-0812">Transmembrane</keyword>
<dbReference type="InterPro" id="IPR050083">
    <property type="entry name" value="HtpX_protease"/>
</dbReference>
<evidence type="ECO:0000256" key="5">
    <source>
        <dbReference type="ARBA" id="ARBA00022801"/>
    </source>
</evidence>
<feature type="transmembrane region" description="Helical" evidence="12">
    <location>
        <begin position="214"/>
        <end position="235"/>
    </location>
</feature>
<feature type="compositionally biased region" description="Low complexity" evidence="11">
    <location>
        <begin position="344"/>
        <end position="378"/>
    </location>
</feature>
<dbReference type="GO" id="GO:0006508">
    <property type="term" value="P:proteolysis"/>
    <property type="evidence" value="ECO:0007669"/>
    <property type="project" value="UniProtKB-KW"/>
</dbReference>
<name>A0A9X1Y7V2_9PROT</name>
<evidence type="ECO:0000256" key="11">
    <source>
        <dbReference type="SAM" id="MobiDB-lite"/>
    </source>
</evidence>
<evidence type="ECO:0000256" key="10">
    <source>
        <dbReference type="RuleBase" id="RU003983"/>
    </source>
</evidence>
<comment type="similarity">
    <text evidence="10">Belongs to the peptidase M48 family.</text>
</comment>
<evidence type="ECO:0000256" key="3">
    <source>
        <dbReference type="ARBA" id="ARBA00022692"/>
    </source>
</evidence>
<keyword evidence="1" id="KW-1003">Cell membrane</keyword>
<evidence type="ECO:0000256" key="4">
    <source>
        <dbReference type="ARBA" id="ARBA00022723"/>
    </source>
</evidence>
<dbReference type="EC" id="3.4.24.-" evidence="14"/>
<feature type="domain" description="Peptidase M48" evidence="13">
    <location>
        <begin position="100"/>
        <end position="325"/>
    </location>
</feature>
<feature type="transmembrane region" description="Helical" evidence="12">
    <location>
        <begin position="175"/>
        <end position="194"/>
    </location>
</feature>
<dbReference type="RefSeq" id="WP_248667879.1">
    <property type="nucleotide sequence ID" value="NZ_JALPRX010000065.1"/>
</dbReference>
<keyword evidence="2 10" id="KW-0645">Protease</keyword>
<keyword evidence="9 12" id="KW-0472">Membrane</keyword>
<keyword evidence="8 10" id="KW-0482">Metalloprotease</keyword>
<feature type="region of interest" description="Disordered" evidence="11">
    <location>
        <begin position="331"/>
        <end position="432"/>
    </location>
</feature>
<sequence length="432" mass="44376">MLTATGLSTHRWNTALRSLLLLAGFPLLLALLCFGLKLAATAGMPWSWGSRLRDAWHAMAWILPLAFLGAGIWFAVAWAFSQRLLDLASDARPVTRRDEPRLWNLLETLCISRGLRMPRLAVIESPARNAYASGLGRDGGAVTVTRGLLDALDDRELAAVLAHELTHIRNGDARLGVIAAVFAGIIGLAAELVLRGALRAGPGRGRWGGGRDGGRIGALLAMAVAAIAWTLALALRMALSRNREYLADAGAVALTGDADAMAAALRKVAGHSAMPEVPAQVRALFLDDADAAEDAARGFSPAALLPAGWLATHPAMEDRIGALVRYAGARDPGPATGPSPAADPAPGSAAATPAGTLLGTPLGTPLGAPAAGPPEAAGGTPGNPPGEAAAPGEAVAQPWWRGPAAAPQAGPRPAFMDETVRLPPRPARPPAG</sequence>
<dbReference type="PANTHER" id="PTHR43221">
    <property type="entry name" value="PROTEASE HTPX"/>
    <property type="match status" value="1"/>
</dbReference>
<gene>
    <name evidence="14" type="ORF">M0638_15370</name>
</gene>
<evidence type="ECO:0000256" key="1">
    <source>
        <dbReference type="ARBA" id="ARBA00022475"/>
    </source>
</evidence>
<keyword evidence="4" id="KW-0479">Metal-binding</keyword>
<feature type="compositionally biased region" description="Pro residues" evidence="11">
    <location>
        <begin position="423"/>
        <end position="432"/>
    </location>
</feature>
<accession>A0A9X1Y7V2</accession>
<evidence type="ECO:0000313" key="15">
    <source>
        <dbReference type="Proteomes" id="UP001139516"/>
    </source>
</evidence>
<organism evidence="14 15">
    <name type="scientific">Roseomonas acroporae</name>
    <dbReference type="NCBI Taxonomy" id="2937791"/>
    <lineage>
        <taxon>Bacteria</taxon>
        <taxon>Pseudomonadati</taxon>
        <taxon>Pseudomonadota</taxon>
        <taxon>Alphaproteobacteria</taxon>
        <taxon>Acetobacterales</taxon>
        <taxon>Roseomonadaceae</taxon>
        <taxon>Roseomonas</taxon>
    </lineage>
</organism>
<dbReference type="PANTHER" id="PTHR43221:SF2">
    <property type="entry name" value="PROTEASE HTPX HOMOLOG"/>
    <property type="match status" value="1"/>
</dbReference>
<dbReference type="GO" id="GO:0046872">
    <property type="term" value="F:metal ion binding"/>
    <property type="evidence" value="ECO:0007669"/>
    <property type="project" value="UniProtKB-KW"/>
</dbReference>
<dbReference type="EMBL" id="JALPRX010000065">
    <property type="protein sequence ID" value="MCK8785764.1"/>
    <property type="molecule type" value="Genomic_DNA"/>
</dbReference>
<feature type="transmembrane region" description="Helical" evidence="12">
    <location>
        <begin position="55"/>
        <end position="80"/>
    </location>
</feature>
<evidence type="ECO:0000256" key="7">
    <source>
        <dbReference type="ARBA" id="ARBA00022989"/>
    </source>
</evidence>
<proteinExistence type="inferred from homology"/>
<keyword evidence="15" id="KW-1185">Reference proteome</keyword>
<feature type="compositionally biased region" description="Low complexity" evidence="11">
    <location>
        <begin position="385"/>
        <end position="414"/>
    </location>
</feature>
<dbReference type="Pfam" id="PF01435">
    <property type="entry name" value="Peptidase_M48"/>
    <property type="match status" value="1"/>
</dbReference>
<evidence type="ECO:0000256" key="8">
    <source>
        <dbReference type="ARBA" id="ARBA00023049"/>
    </source>
</evidence>
<evidence type="ECO:0000256" key="9">
    <source>
        <dbReference type="ARBA" id="ARBA00023136"/>
    </source>
</evidence>
<evidence type="ECO:0000256" key="12">
    <source>
        <dbReference type="SAM" id="Phobius"/>
    </source>
</evidence>
<reference evidence="14" key="1">
    <citation type="submission" date="2022-04" db="EMBL/GenBank/DDBJ databases">
        <title>Roseomonas acroporae sp. nov., isolated from coral Acropora digitifera.</title>
        <authorList>
            <person name="Sun H."/>
        </authorList>
    </citation>
    <scope>NUCLEOTIDE SEQUENCE</scope>
    <source>
        <strain evidence="14">NAR14</strain>
    </source>
</reference>
<dbReference type="AlphaFoldDB" id="A0A9X1Y7V2"/>
<evidence type="ECO:0000256" key="2">
    <source>
        <dbReference type="ARBA" id="ARBA00022670"/>
    </source>
</evidence>
<evidence type="ECO:0000259" key="13">
    <source>
        <dbReference type="Pfam" id="PF01435"/>
    </source>
</evidence>
<evidence type="ECO:0000256" key="6">
    <source>
        <dbReference type="ARBA" id="ARBA00022833"/>
    </source>
</evidence>
<keyword evidence="5 10" id="KW-0378">Hydrolase</keyword>
<comment type="caution">
    <text evidence="14">The sequence shown here is derived from an EMBL/GenBank/DDBJ whole genome shotgun (WGS) entry which is preliminary data.</text>
</comment>
<keyword evidence="7 12" id="KW-1133">Transmembrane helix</keyword>